<feature type="signal peptide" evidence="1">
    <location>
        <begin position="1"/>
        <end position="24"/>
    </location>
</feature>
<evidence type="ECO:0000313" key="3">
    <source>
        <dbReference type="Proteomes" id="UP000807469"/>
    </source>
</evidence>
<protein>
    <recommendedName>
        <fullName evidence="4">Secreted protein</fullName>
    </recommendedName>
</protein>
<keyword evidence="1" id="KW-0732">Signal</keyword>
<comment type="caution">
    <text evidence="2">The sequence shown here is derived from an EMBL/GenBank/DDBJ whole genome shotgun (WGS) entry which is preliminary data.</text>
</comment>
<reference evidence="2" key="1">
    <citation type="submission" date="2020-11" db="EMBL/GenBank/DDBJ databases">
        <authorList>
            <consortium name="DOE Joint Genome Institute"/>
            <person name="Ahrendt S."/>
            <person name="Riley R."/>
            <person name="Andreopoulos W."/>
            <person name="Labutti K."/>
            <person name="Pangilinan J."/>
            <person name="Ruiz-Duenas F.J."/>
            <person name="Barrasa J.M."/>
            <person name="Sanchez-Garcia M."/>
            <person name="Camarero S."/>
            <person name="Miyauchi S."/>
            <person name="Serrano A."/>
            <person name="Linde D."/>
            <person name="Babiker R."/>
            <person name="Drula E."/>
            <person name="Ayuso-Fernandez I."/>
            <person name="Pacheco R."/>
            <person name="Padilla G."/>
            <person name="Ferreira P."/>
            <person name="Barriuso J."/>
            <person name="Kellner H."/>
            <person name="Castanera R."/>
            <person name="Alfaro M."/>
            <person name="Ramirez L."/>
            <person name="Pisabarro A.G."/>
            <person name="Kuo A."/>
            <person name="Tritt A."/>
            <person name="Lipzen A."/>
            <person name="He G."/>
            <person name="Yan M."/>
            <person name="Ng V."/>
            <person name="Cullen D."/>
            <person name="Martin F."/>
            <person name="Rosso M.-N."/>
            <person name="Henrissat B."/>
            <person name="Hibbett D."/>
            <person name="Martinez A.T."/>
            <person name="Grigoriev I.V."/>
        </authorList>
    </citation>
    <scope>NUCLEOTIDE SEQUENCE</scope>
    <source>
        <strain evidence="2">CIRM-BRFM 674</strain>
    </source>
</reference>
<accession>A0A9P5YLM1</accession>
<gene>
    <name evidence="2" type="ORF">BDN70DRAFT_508987</name>
</gene>
<evidence type="ECO:0000256" key="1">
    <source>
        <dbReference type="SAM" id="SignalP"/>
    </source>
</evidence>
<organism evidence="2 3">
    <name type="scientific">Pholiota conissans</name>
    <dbReference type="NCBI Taxonomy" id="109636"/>
    <lineage>
        <taxon>Eukaryota</taxon>
        <taxon>Fungi</taxon>
        <taxon>Dikarya</taxon>
        <taxon>Basidiomycota</taxon>
        <taxon>Agaricomycotina</taxon>
        <taxon>Agaricomycetes</taxon>
        <taxon>Agaricomycetidae</taxon>
        <taxon>Agaricales</taxon>
        <taxon>Agaricineae</taxon>
        <taxon>Strophariaceae</taxon>
        <taxon>Pholiota</taxon>
    </lineage>
</organism>
<dbReference type="EMBL" id="MU155583">
    <property type="protein sequence ID" value="KAF9472068.1"/>
    <property type="molecule type" value="Genomic_DNA"/>
</dbReference>
<evidence type="ECO:0008006" key="4">
    <source>
        <dbReference type="Google" id="ProtNLM"/>
    </source>
</evidence>
<name>A0A9P5YLM1_9AGAR</name>
<sequence>MLHSVEFSGLLLLSLSLCMRSGLSVVHTPTTVDARAGSTIRSSCAMHVLMIMPTCGLYSALQVDRGCLDRFQFLSTPRPHVCICRSLQKL</sequence>
<dbReference type="Proteomes" id="UP000807469">
    <property type="component" value="Unassembled WGS sequence"/>
</dbReference>
<keyword evidence="3" id="KW-1185">Reference proteome</keyword>
<dbReference type="AlphaFoldDB" id="A0A9P5YLM1"/>
<feature type="chain" id="PRO_5040419054" description="Secreted protein" evidence="1">
    <location>
        <begin position="25"/>
        <end position="90"/>
    </location>
</feature>
<proteinExistence type="predicted"/>
<evidence type="ECO:0000313" key="2">
    <source>
        <dbReference type="EMBL" id="KAF9472068.1"/>
    </source>
</evidence>